<dbReference type="AlphaFoldDB" id="Q6IJG2"/>
<evidence type="ECO:0000313" key="1">
    <source>
        <dbReference type="EMBL" id="DAA04259.1"/>
    </source>
</evidence>
<reference evidence="1" key="1">
    <citation type="journal article" date="2003" name="Genome Biol.">
        <title>An integrated gene annotation and transcriptional profiling approach towards the full gene content of the Drosophila genome.</title>
        <authorList>
            <person name="Hild M."/>
            <person name="Beckmann B."/>
            <person name="Haas S.A."/>
            <person name="Koch B."/>
            <person name="Solovyev V."/>
            <person name="Busold C."/>
            <person name="Fellenberg K."/>
            <person name="Boutros M."/>
            <person name="Vingron M."/>
            <person name="Sauer F."/>
            <person name="Hoheisel J.D."/>
            <person name="Paro R."/>
        </authorList>
    </citation>
    <scope>NUCLEOTIDE SEQUENCE</scope>
</reference>
<sequence>MTNEFRIGAGVLNSLPMHMPMPKFPGKTVSGGSVALRQIRKIGGSEDLGGSVDRVAAVAAGHTPSTC</sequence>
<accession>Q6IJG2</accession>
<gene>
    <name evidence="1" type="ORF">HDC14957</name>
</gene>
<organism evidence="1">
    <name type="scientific">Drosophila melanogaster</name>
    <name type="common">Fruit fly</name>
    <dbReference type="NCBI Taxonomy" id="7227"/>
    <lineage>
        <taxon>Eukaryota</taxon>
        <taxon>Metazoa</taxon>
        <taxon>Ecdysozoa</taxon>
        <taxon>Arthropoda</taxon>
        <taxon>Hexapoda</taxon>
        <taxon>Insecta</taxon>
        <taxon>Pterygota</taxon>
        <taxon>Neoptera</taxon>
        <taxon>Endopterygota</taxon>
        <taxon>Diptera</taxon>
        <taxon>Brachycera</taxon>
        <taxon>Muscomorpha</taxon>
        <taxon>Ephydroidea</taxon>
        <taxon>Drosophilidae</taxon>
        <taxon>Drosophila</taxon>
        <taxon>Sophophora</taxon>
    </lineage>
</organism>
<protein>
    <submittedName>
        <fullName evidence="1">HDC14957</fullName>
    </submittedName>
</protein>
<name>Q6IJG2_DROME</name>
<dbReference type="EMBL" id="BK002754">
    <property type="protein sequence ID" value="DAA04259.1"/>
    <property type="molecule type" value="Genomic_DNA"/>
</dbReference>
<proteinExistence type="predicted"/>